<keyword evidence="3" id="KW-0732">Signal</keyword>
<evidence type="ECO:0000313" key="5">
    <source>
        <dbReference type="Proteomes" id="UP001205920"/>
    </source>
</evidence>
<dbReference type="AlphaFoldDB" id="A0AAW5HR28"/>
<feature type="transmembrane region" description="Helical" evidence="2">
    <location>
        <begin position="632"/>
        <end position="656"/>
    </location>
</feature>
<feature type="chain" id="PRO_5044025967" evidence="3">
    <location>
        <begin position="22"/>
        <end position="669"/>
    </location>
</feature>
<protein>
    <submittedName>
        <fullName evidence="4">Choice-of-anchor M domain-containing protein</fullName>
    </submittedName>
</protein>
<feature type="signal peptide" evidence="3">
    <location>
        <begin position="1"/>
        <end position="21"/>
    </location>
</feature>
<reference evidence="4 5" key="1">
    <citation type="submission" date="2021-01" db="EMBL/GenBank/DDBJ databases">
        <title>Identification and Characterization of Corynebacterium sp.</title>
        <authorList>
            <person name="Luo Q."/>
            <person name="Qu P."/>
            <person name="Chen Q."/>
        </authorList>
    </citation>
    <scope>NUCLEOTIDE SEQUENCE [LARGE SCALE GENOMIC DNA]</scope>
    <source>
        <strain evidence="4 5">MC-18</strain>
    </source>
</reference>
<evidence type="ECO:0000256" key="2">
    <source>
        <dbReference type="SAM" id="Phobius"/>
    </source>
</evidence>
<dbReference type="NCBIfam" id="NF038134">
    <property type="entry name" value="choice_anch_M"/>
    <property type="match status" value="2"/>
</dbReference>
<comment type="caution">
    <text evidence="4">The sequence shown here is derived from an EMBL/GenBank/DDBJ whole genome shotgun (WGS) entry which is preliminary data.</text>
</comment>
<dbReference type="InterPro" id="IPR022435">
    <property type="entry name" value="Surface-anchored_actinobac"/>
</dbReference>
<name>A0AAW5HR28_9CORY</name>
<feature type="compositionally biased region" description="Low complexity" evidence="1">
    <location>
        <begin position="286"/>
        <end position="299"/>
    </location>
</feature>
<dbReference type="EMBL" id="JAEUWV010000002">
    <property type="protein sequence ID" value="MCO6393934.1"/>
    <property type="molecule type" value="Genomic_DNA"/>
</dbReference>
<sequence length="669" mass="71416">MIRRLILVVALIAFTVTPAHATTPAGHQPGDPGHGVVLPEDLDHPCAGRKLLYHSHNDALYGTRFDGQLSIGAVDGQQVTDQRDVCFRLPLDADADGNDVSRLTIPDDGSLDFLGAPGSQVWLAPQHADFTDDWRPIWSGIGAFDPAHELPGAVPSNFKDDMMYFDLLGIDGPGDVQIFFKNAASPAERLFNSADEQMRTVEYEVGAHGHFNWTFTKPGVYKLRWQGRAELTNGETEYTGWTDQYWLVGTDADVGLPEGTTTGLRTPALSTPTPSPTQPPTPTPTTPVTTAAPAPASAAKHCDALRTRPEVFIANGHMDMGPVDTGEAALIDDRDPNNPARHTSGTFLFEVPDRARQDIPATLRDTFPTRPERMWVLPQSQKADLPWLGFSTTHHPAPATVRITAVAGPGRMYTWHEGLQGAKLELDSGDKSRTLSYPANAHDHQAFGFTEPGLYAVTFAFDSAELVAVFAVGDAAIATAREQHASGYRELDSCGSNAATSDTWMGALAKGIRSIDEELSKFGQKLRPVATTAPSKPVPPRTVINTVRATEAKAATKQAPPKQTTAQKPAQKSTTTSAPKRQAVKPTGAKPTSTRRAIPDAPIQAGGGGIVSSFDQGAAQEEPATGVAASGFWGGLILGVGLMALLGGIALFVVAVRMLRGVARTQEDV</sequence>
<keyword evidence="2" id="KW-1133">Transmembrane helix</keyword>
<keyword evidence="2" id="KW-0472">Membrane</keyword>
<proteinExistence type="predicted"/>
<feature type="compositionally biased region" description="Low complexity" evidence="1">
    <location>
        <begin position="552"/>
        <end position="576"/>
    </location>
</feature>
<dbReference type="Proteomes" id="UP001205920">
    <property type="component" value="Unassembled WGS sequence"/>
</dbReference>
<feature type="compositionally biased region" description="Pro residues" evidence="1">
    <location>
        <begin position="273"/>
        <end position="285"/>
    </location>
</feature>
<dbReference type="NCBIfam" id="TIGR03769">
    <property type="entry name" value="P_ac_wall_RPT"/>
    <property type="match status" value="1"/>
</dbReference>
<evidence type="ECO:0000313" key="4">
    <source>
        <dbReference type="EMBL" id="MCO6393934.1"/>
    </source>
</evidence>
<dbReference type="RefSeq" id="WP_071572795.1">
    <property type="nucleotide sequence ID" value="NZ_JAEUWV010000002.1"/>
</dbReference>
<feature type="region of interest" description="Disordered" evidence="1">
    <location>
        <begin position="257"/>
        <end position="301"/>
    </location>
</feature>
<gene>
    <name evidence="4" type="ORF">JMN37_02865</name>
</gene>
<keyword evidence="5" id="KW-1185">Reference proteome</keyword>
<keyword evidence="2" id="KW-0812">Transmembrane</keyword>
<evidence type="ECO:0000256" key="3">
    <source>
        <dbReference type="SAM" id="SignalP"/>
    </source>
</evidence>
<evidence type="ECO:0000256" key="1">
    <source>
        <dbReference type="SAM" id="MobiDB-lite"/>
    </source>
</evidence>
<accession>A0AAW5HR28</accession>
<feature type="region of interest" description="Disordered" evidence="1">
    <location>
        <begin position="551"/>
        <end position="606"/>
    </location>
</feature>
<organism evidence="4 5">
    <name type="scientific">Corynebacterium lipophilum</name>
    <dbReference type="NCBI Taxonomy" id="2804918"/>
    <lineage>
        <taxon>Bacteria</taxon>
        <taxon>Bacillati</taxon>
        <taxon>Actinomycetota</taxon>
        <taxon>Actinomycetes</taxon>
        <taxon>Mycobacteriales</taxon>
        <taxon>Corynebacteriaceae</taxon>
        <taxon>Corynebacterium</taxon>
    </lineage>
</organism>